<dbReference type="InterPro" id="IPR003593">
    <property type="entry name" value="AAA+_ATPase"/>
</dbReference>
<keyword evidence="2" id="KW-0813">Transport</keyword>
<keyword evidence="6" id="KW-0406">Ion transport</keyword>
<dbReference type="Gene3D" id="3.40.50.300">
    <property type="entry name" value="P-loop containing nucleotide triphosphate hydrolases"/>
    <property type="match status" value="1"/>
</dbReference>
<dbReference type="InterPro" id="IPR027417">
    <property type="entry name" value="P-loop_NTPase"/>
</dbReference>
<evidence type="ECO:0000313" key="9">
    <source>
        <dbReference type="EMBL" id="MBS9478941.1"/>
    </source>
</evidence>
<comment type="similarity">
    <text evidence="1">Belongs to the ABC transporter superfamily.</text>
</comment>
<dbReference type="InterPro" id="IPR017871">
    <property type="entry name" value="ABC_transporter-like_CS"/>
</dbReference>
<name>A0ABS5RBA7_9HYPH</name>
<keyword evidence="5" id="KW-0864">Zinc transport</keyword>
<dbReference type="RefSeq" id="WP_213756899.1">
    <property type="nucleotide sequence ID" value="NZ_JAHCQH010000021.1"/>
</dbReference>
<dbReference type="PROSITE" id="PS00211">
    <property type="entry name" value="ABC_TRANSPORTER_1"/>
    <property type="match status" value="1"/>
</dbReference>
<reference evidence="9" key="1">
    <citation type="submission" date="2021-05" db="EMBL/GenBank/DDBJ databases">
        <authorList>
            <person name="Sun Q."/>
            <person name="Inoue M."/>
        </authorList>
    </citation>
    <scope>NUCLEOTIDE SEQUENCE</scope>
    <source>
        <strain evidence="9">VKM B-3255</strain>
    </source>
</reference>
<accession>A0ABS5RBA7</accession>
<dbReference type="GO" id="GO:0005524">
    <property type="term" value="F:ATP binding"/>
    <property type="evidence" value="ECO:0007669"/>
    <property type="project" value="UniProtKB-KW"/>
</dbReference>
<comment type="caution">
    <text evidence="9">The sequence shown here is derived from an EMBL/GenBank/DDBJ whole genome shotgun (WGS) entry which is preliminary data.</text>
</comment>
<evidence type="ECO:0000256" key="1">
    <source>
        <dbReference type="ARBA" id="ARBA00005417"/>
    </source>
</evidence>
<feature type="domain" description="ABC transporter" evidence="8">
    <location>
        <begin position="24"/>
        <end position="259"/>
    </location>
</feature>
<dbReference type="PROSITE" id="PS50893">
    <property type="entry name" value="ABC_TRANSPORTER_2"/>
    <property type="match status" value="1"/>
</dbReference>
<dbReference type="PANTHER" id="PTHR42734:SF5">
    <property type="entry name" value="IRON TRANSPORT SYSTEM ATP-BINDING PROTEIN HI_0361-RELATED"/>
    <property type="match status" value="1"/>
</dbReference>
<dbReference type="InterPro" id="IPR003439">
    <property type="entry name" value="ABC_transporter-like_ATP-bd"/>
</dbReference>
<dbReference type="EMBL" id="JAHCQH010000021">
    <property type="protein sequence ID" value="MBS9478941.1"/>
    <property type="molecule type" value="Genomic_DNA"/>
</dbReference>
<dbReference type="NCBIfam" id="NF011630">
    <property type="entry name" value="PRK15056.1"/>
    <property type="match status" value="1"/>
</dbReference>
<dbReference type="PANTHER" id="PTHR42734">
    <property type="entry name" value="METAL TRANSPORT SYSTEM ATP-BINDING PROTEIN TM_0124-RELATED"/>
    <property type="match status" value="1"/>
</dbReference>
<dbReference type="Proteomes" id="UP001166585">
    <property type="component" value="Unassembled WGS sequence"/>
</dbReference>
<keyword evidence="4 9" id="KW-0067">ATP-binding</keyword>
<dbReference type="CDD" id="cd03235">
    <property type="entry name" value="ABC_Metallic_Cations"/>
    <property type="match status" value="1"/>
</dbReference>
<evidence type="ECO:0000256" key="3">
    <source>
        <dbReference type="ARBA" id="ARBA00022741"/>
    </source>
</evidence>
<protein>
    <submittedName>
        <fullName evidence="9">Manganese/iron ABC transporter ATP-binding protein</fullName>
    </submittedName>
</protein>
<feature type="region of interest" description="Disordered" evidence="7">
    <location>
        <begin position="291"/>
        <end position="314"/>
    </location>
</feature>
<keyword evidence="10" id="KW-1185">Reference proteome</keyword>
<evidence type="ECO:0000256" key="6">
    <source>
        <dbReference type="ARBA" id="ARBA00023065"/>
    </source>
</evidence>
<feature type="compositionally biased region" description="Basic and acidic residues" evidence="7">
    <location>
        <begin position="296"/>
        <end position="305"/>
    </location>
</feature>
<evidence type="ECO:0000313" key="10">
    <source>
        <dbReference type="Proteomes" id="UP001166585"/>
    </source>
</evidence>
<gene>
    <name evidence="9" type="ORF">KIP89_17675</name>
</gene>
<proteinExistence type="inferred from homology"/>
<dbReference type="SMART" id="SM00382">
    <property type="entry name" value="AAA"/>
    <property type="match status" value="1"/>
</dbReference>
<keyword evidence="3" id="KW-0547">Nucleotide-binding</keyword>
<dbReference type="Pfam" id="PF00005">
    <property type="entry name" value="ABC_tran"/>
    <property type="match status" value="1"/>
</dbReference>
<keyword evidence="5" id="KW-0862">Zinc</keyword>
<evidence type="ECO:0000256" key="2">
    <source>
        <dbReference type="ARBA" id="ARBA00022448"/>
    </source>
</evidence>
<evidence type="ECO:0000259" key="8">
    <source>
        <dbReference type="PROSITE" id="PS50893"/>
    </source>
</evidence>
<evidence type="ECO:0000256" key="7">
    <source>
        <dbReference type="SAM" id="MobiDB-lite"/>
    </source>
</evidence>
<organism evidence="9 10">
    <name type="scientific">Ancylobacter radicis</name>
    <dbReference type="NCBI Taxonomy" id="2836179"/>
    <lineage>
        <taxon>Bacteria</taxon>
        <taxon>Pseudomonadati</taxon>
        <taxon>Pseudomonadota</taxon>
        <taxon>Alphaproteobacteria</taxon>
        <taxon>Hyphomicrobiales</taxon>
        <taxon>Xanthobacteraceae</taxon>
        <taxon>Ancylobacter</taxon>
    </lineage>
</organism>
<evidence type="ECO:0000256" key="5">
    <source>
        <dbReference type="ARBA" id="ARBA00022906"/>
    </source>
</evidence>
<sequence length="314" mass="33569">MNESVRNQIAGAASGLSGAEDAGIRVEDVTVTYRNGHTALRAASFSIPTGTITALVGVNGSGKSTLFKAIMGFVQVARGDIRILGQSVERALKSNLVAYVPQAEEVDWNFPVLVEDVVMMGRYGHMGMMRIARAADRAAVDAALARVGMAALRKRQIGELSGGQKKRVFLARALAQDARVILLDEPFTGVDVTTEETIIALLGALRDEGRVMLVSTHNLGSVPEFCDRTVLIKGTVLAYGPTATTFTQANLEQTFGGVLRHFVLGGAGLHDDDDRRRLAVLTDDERPLVFYGEDGAMEHKSREGAPDSSSGKTP</sequence>
<dbReference type="InterPro" id="IPR050153">
    <property type="entry name" value="Metal_Ion_Import_ABC"/>
</dbReference>
<dbReference type="SUPFAM" id="SSF52540">
    <property type="entry name" value="P-loop containing nucleoside triphosphate hydrolases"/>
    <property type="match status" value="1"/>
</dbReference>
<evidence type="ECO:0000256" key="4">
    <source>
        <dbReference type="ARBA" id="ARBA00022840"/>
    </source>
</evidence>